<reference evidence="4" key="1">
    <citation type="submission" date="2010-08" db="EMBL/GenBank/DDBJ databases">
        <authorList>
            <consortium name="Caenorhabditis japonica Sequencing Consortium"/>
            <person name="Wilson R.K."/>
        </authorList>
    </citation>
    <scope>NUCLEOTIDE SEQUENCE [LARGE SCALE GENOMIC DNA]</scope>
    <source>
        <strain evidence="4">DF5081</strain>
    </source>
</reference>
<accession>A0A8R1DRJ7</accession>
<evidence type="ECO:0000256" key="1">
    <source>
        <dbReference type="SAM" id="MobiDB-lite"/>
    </source>
</evidence>
<dbReference type="InterPro" id="IPR036638">
    <property type="entry name" value="HLH_DNA-bd_sf"/>
</dbReference>
<dbReference type="Pfam" id="PF00010">
    <property type="entry name" value="HLH"/>
    <property type="match status" value="1"/>
</dbReference>
<dbReference type="PROSITE" id="PS50888">
    <property type="entry name" value="BHLH"/>
    <property type="match status" value="1"/>
</dbReference>
<reference evidence="3" key="2">
    <citation type="submission" date="2022-06" db="UniProtKB">
        <authorList>
            <consortium name="EnsemblMetazoa"/>
        </authorList>
    </citation>
    <scope>IDENTIFICATION</scope>
    <source>
        <strain evidence="3">DF5081</strain>
    </source>
</reference>
<dbReference type="Gene3D" id="4.10.280.10">
    <property type="entry name" value="Helix-loop-helix DNA-binding domain"/>
    <property type="match status" value="1"/>
</dbReference>
<dbReference type="EnsemblMetazoa" id="CJA10315.1">
    <property type="protein sequence ID" value="CJA10315.1"/>
    <property type="gene ID" value="WBGene00129519"/>
</dbReference>
<dbReference type="Proteomes" id="UP000005237">
    <property type="component" value="Unassembled WGS sequence"/>
</dbReference>
<dbReference type="SMART" id="SM00353">
    <property type="entry name" value="HLH"/>
    <property type="match status" value="2"/>
</dbReference>
<evidence type="ECO:0000259" key="2">
    <source>
        <dbReference type="PROSITE" id="PS50888"/>
    </source>
</evidence>
<evidence type="ECO:0000313" key="4">
    <source>
        <dbReference type="Proteomes" id="UP000005237"/>
    </source>
</evidence>
<feature type="region of interest" description="Disordered" evidence="1">
    <location>
        <begin position="1"/>
        <end position="23"/>
    </location>
</feature>
<dbReference type="AlphaFoldDB" id="A0A8R1DRJ7"/>
<feature type="domain" description="BHLH" evidence="2">
    <location>
        <begin position="15"/>
        <end position="65"/>
    </location>
</feature>
<feature type="compositionally biased region" description="Basic and acidic residues" evidence="1">
    <location>
        <begin position="14"/>
        <end position="23"/>
    </location>
</feature>
<organism evidence="3 4">
    <name type="scientific">Caenorhabditis japonica</name>
    <dbReference type="NCBI Taxonomy" id="281687"/>
    <lineage>
        <taxon>Eukaryota</taxon>
        <taxon>Metazoa</taxon>
        <taxon>Ecdysozoa</taxon>
        <taxon>Nematoda</taxon>
        <taxon>Chromadorea</taxon>
        <taxon>Rhabditida</taxon>
        <taxon>Rhabditina</taxon>
        <taxon>Rhabditomorpha</taxon>
        <taxon>Rhabditoidea</taxon>
        <taxon>Rhabditidae</taxon>
        <taxon>Peloderinae</taxon>
        <taxon>Caenorhabditis</taxon>
    </lineage>
</organism>
<dbReference type="SUPFAM" id="SSF47459">
    <property type="entry name" value="HLH, helix-loop-helix DNA-binding domain"/>
    <property type="match status" value="1"/>
</dbReference>
<keyword evidence="4" id="KW-1185">Reference proteome</keyword>
<proteinExistence type="predicted"/>
<dbReference type="InterPro" id="IPR011598">
    <property type="entry name" value="bHLH_dom"/>
</dbReference>
<evidence type="ECO:0000313" key="3">
    <source>
        <dbReference type="EnsemblMetazoa" id="CJA10315.1"/>
    </source>
</evidence>
<sequence>MAPNASMSPSVTGHYKDTSKATLERKRRDQINDKFEILKSLVNKDGSKMSQEDVLFAAVLYVCGVQLEMTKFESLGPLRNIKEIKRRREEVRRSKQTVAYNALKQFIFVNELGTEEQREKLEKIVILDVISVYIRNKLIQDYLKYIQSWSTYNSMLSVTTFPTPTDSEYGDEEEEIIDVIN</sequence>
<dbReference type="CDD" id="cd00083">
    <property type="entry name" value="bHLH_SF"/>
    <property type="match status" value="1"/>
</dbReference>
<protein>
    <submittedName>
        <fullName evidence="3">BHLH domain-containing protein</fullName>
    </submittedName>
</protein>
<name>A0A8R1DRJ7_CAEJA</name>
<feature type="compositionally biased region" description="Polar residues" evidence="1">
    <location>
        <begin position="1"/>
        <end position="11"/>
    </location>
</feature>
<dbReference type="GO" id="GO:0046983">
    <property type="term" value="F:protein dimerization activity"/>
    <property type="evidence" value="ECO:0007669"/>
    <property type="project" value="InterPro"/>
</dbReference>